<evidence type="ECO:0000313" key="2">
    <source>
        <dbReference type="EMBL" id="BDR59848.1"/>
    </source>
</evidence>
<dbReference type="Gene3D" id="2.60.300.12">
    <property type="entry name" value="HesB-like domain"/>
    <property type="match status" value="1"/>
</dbReference>
<gene>
    <name evidence="2" type="ORF">KIM322_01090</name>
</gene>
<dbReference type="Proteomes" id="UP001321741">
    <property type="component" value="Chromosome"/>
</dbReference>
<dbReference type="Pfam" id="PF01521">
    <property type="entry name" value="Fe-S_biosyn"/>
    <property type="match status" value="1"/>
</dbReference>
<keyword evidence="3" id="KW-1185">Reference proteome</keyword>
<protein>
    <recommendedName>
        <fullName evidence="1">Core domain-containing protein</fullName>
    </recommendedName>
</protein>
<sequence>MSDTKTIQMKIKAAAAEKINSVAKTGQVIILALNDGSNKYSDLGGSCTIGANFQFVVLSQRDPDFAVKVANNAGLNLYTSAAELQFLEDNLVVDEKNTVLTLADDSGIIDNAVTIKH</sequence>
<name>A0ABM8BF28_9LACO</name>
<accession>A0ABM8BF28</accession>
<dbReference type="InterPro" id="IPR035903">
    <property type="entry name" value="HesB-like_dom_sf"/>
</dbReference>
<proteinExistence type="predicted"/>
<dbReference type="RefSeq" id="WP_317637573.1">
    <property type="nucleotide sequence ID" value="NZ_AP026803.1"/>
</dbReference>
<dbReference type="InterPro" id="IPR000361">
    <property type="entry name" value="ATAP_core_dom"/>
</dbReference>
<reference evidence="2 3" key="1">
    <citation type="journal article" date="2023" name="Microbiol. Spectr.">
        <title>Symbiosis of Carpenter Bees with Uncharacterized Lactic Acid Bacteria Showing NAD Auxotrophy.</title>
        <authorList>
            <person name="Kawasaki S."/>
            <person name="Ozawa K."/>
            <person name="Mori T."/>
            <person name="Yamamoto A."/>
            <person name="Ito M."/>
            <person name="Ohkuma M."/>
            <person name="Sakamoto M."/>
            <person name="Matsutani M."/>
        </authorList>
    </citation>
    <scope>NUCLEOTIDE SEQUENCE [LARGE SCALE GENOMIC DNA]</scope>
    <source>
        <strain evidence="2 3">Kim32-2</strain>
    </source>
</reference>
<feature type="domain" description="Core" evidence="1">
    <location>
        <begin position="8"/>
        <end position="116"/>
    </location>
</feature>
<evidence type="ECO:0000313" key="3">
    <source>
        <dbReference type="Proteomes" id="UP001321741"/>
    </source>
</evidence>
<dbReference type="EMBL" id="AP026803">
    <property type="protein sequence ID" value="BDR59848.1"/>
    <property type="molecule type" value="Genomic_DNA"/>
</dbReference>
<evidence type="ECO:0000259" key="1">
    <source>
        <dbReference type="Pfam" id="PF01521"/>
    </source>
</evidence>
<dbReference type="SUPFAM" id="SSF89360">
    <property type="entry name" value="HesB-like domain"/>
    <property type="match status" value="1"/>
</dbReference>
<organism evidence="2 3">
    <name type="scientific">Lactobacillus xylocopicola</name>
    <dbReference type="NCBI Taxonomy" id="2976676"/>
    <lineage>
        <taxon>Bacteria</taxon>
        <taxon>Bacillati</taxon>
        <taxon>Bacillota</taxon>
        <taxon>Bacilli</taxon>
        <taxon>Lactobacillales</taxon>
        <taxon>Lactobacillaceae</taxon>
        <taxon>Lactobacillus</taxon>
    </lineage>
</organism>